<dbReference type="WBParaSite" id="SSTP_0001030500.1">
    <property type="protein sequence ID" value="SSTP_0001030500.1"/>
    <property type="gene ID" value="SSTP_0001030500"/>
</dbReference>
<dbReference type="PANTHER" id="PTHR19316">
    <property type="entry name" value="PROTEIN FOLDING REGULATOR"/>
    <property type="match status" value="1"/>
</dbReference>
<dbReference type="GO" id="GO:0005783">
    <property type="term" value="C:endoplasmic reticulum"/>
    <property type="evidence" value="ECO:0007669"/>
    <property type="project" value="TreeGrafter"/>
</dbReference>
<protein>
    <submittedName>
        <fullName evidence="2 3">Fes1 domain-containing protein</fullName>
    </submittedName>
</protein>
<organism evidence="2">
    <name type="scientific">Strongyloides stercoralis</name>
    <name type="common">Threadworm</name>
    <dbReference type="NCBI Taxonomy" id="6248"/>
    <lineage>
        <taxon>Eukaryota</taxon>
        <taxon>Metazoa</taxon>
        <taxon>Ecdysozoa</taxon>
        <taxon>Nematoda</taxon>
        <taxon>Chromadorea</taxon>
        <taxon>Rhabditida</taxon>
        <taxon>Tylenchina</taxon>
        <taxon>Panagrolaimomorpha</taxon>
        <taxon>Strongyloidoidea</taxon>
        <taxon>Strongyloididae</taxon>
        <taxon>Strongyloides</taxon>
    </lineage>
</organism>
<dbReference type="AlphaFoldDB" id="A0A0K0ELG1"/>
<dbReference type="SUPFAM" id="SSF48371">
    <property type="entry name" value="ARM repeat"/>
    <property type="match status" value="1"/>
</dbReference>
<keyword evidence="1" id="KW-1185">Reference proteome</keyword>
<dbReference type="InterPro" id="IPR050693">
    <property type="entry name" value="Hsp70_NEF-Inhibitors"/>
</dbReference>
<dbReference type="Gene3D" id="1.25.10.10">
    <property type="entry name" value="Leucine-rich Repeat Variant"/>
    <property type="match status" value="1"/>
</dbReference>
<evidence type="ECO:0000313" key="3">
    <source>
        <dbReference type="WBParaSite" id="TCONS_00003224.p1"/>
    </source>
</evidence>
<dbReference type="STRING" id="6248.A0A0K0ELG1"/>
<name>A0A0K0ELG1_STRER</name>
<evidence type="ECO:0000313" key="2">
    <source>
        <dbReference type="WBParaSite" id="SSTP_0001030500.1"/>
    </source>
</evidence>
<sequence>MGDSSNSQLAAYKEILKVTTKHHTNDGSDEVNFKPLNEEDKKFIEEALKETIEKSDPVKLLEKTLSSIKEASDKEAKLELINDLIDIVGQIDLATIFVKNYHGLDEIQYNLLNENDVDILSCYITLLTTVTSNNIDVQDYISKFNGEHNFLKLLLDHFIKNNNAPEKLRIQSLGSISAIVCHHKENFVNFLTLDGISILRKLSETEKTNNRFLTRIMYTLNSIGSSIPDIEPDYKKMFASEFSFLCNL</sequence>
<accession>A0A0K0ELG1</accession>
<dbReference type="InterPro" id="IPR016024">
    <property type="entry name" value="ARM-type_fold"/>
</dbReference>
<dbReference type="InterPro" id="IPR011989">
    <property type="entry name" value="ARM-like"/>
</dbReference>
<dbReference type="GO" id="GO:0000774">
    <property type="term" value="F:adenyl-nucleotide exchange factor activity"/>
    <property type="evidence" value="ECO:0007669"/>
    <property type="project" value="TreeGrafter"/>
</dbReference>
<reference evidence="2" key="1">
    <citation type="submission" date="2015-08" db="UniProtKB">
        <authorList>
            <consortium name="WormBaseParasite"/>
        </authorList>
    </citation>
    <scope>IDENTIFICATION</scope>
</reference>
<dbReference type="Proteomes" id="UP000035681">
    <property type="component" value="Unplaced"/>
</dbReference>
<evidence type="ECO:0000313" key="1">
    <source>
        <dbReference type="Proteomes" id="UP000035681"/>
    </source>
</evidence>
<proteinExistence type="predicted"/>
<dbReference type="PANTHER" id="PTHR19316:SF18">
    <property type="entry name" value="HSP70-BINDING PROTEIN 1"/>
    <property type="match status" value="1"/>
</dbReference>
<dbReference type="WBParaSite" id="TCONS_00003224.p1">
    <property type="protein sequence ID" value="TCONS_00003224.p1"/>
    <property type="gene ID" value="XLOC_002967"/>
</dbReference>